<gene>
    <name evidence="3" type="ORF">BU26DRAFT_528606</name>
</gene>
<dbReference type="OrthoDB" id="10259622at2759"/>
<evidence type="ECO:0000256" key="2">
    <source>
        <dbReference type="SAM" id="Phobius"/>
    </source>
</evidence>
<feature type="region of interest" description="Disordered" evidence="1">
    <location>
        <begin position="1"/>
        <end position="219"/>
    </location>
</feature>
<organism evidence="3 4">
    <name type="scientific">Trematosphaeria pertusa</name>
    <dbReference type="NCBI Taxonomy" id="390896"/>
    <lineage>
        <taxon>Eukaryota</taxon>
        <taxon>Fungi</taxon>
        <taxon>Dikarya</taxon>
        <taxon>Ascomycota</taxon>
        <taxon>Pezizomycotina</taxon>
        <taxon>Dothideomycetes</taxon>
        <taxon>Pleosporomycetidae</taxon>
        <taxon>Pleosporales</taxon>
        <taxon>Massarineae</taxon>
        <taxon>Trematosphaeriaceae</taxon>
        <taxon>Trematosphaeria</taxon>
    </lineage>
</organism>
<feature type="compositionally biased region" description="Polar residues" evidence="1">
    <location>
        <begin position="169"/>
        <end position="179"/>
    </location>
</feature>
<keyword evidence="2" id="KW-0812">Transmembrane</keyword>
<keyword evidence="2" id="KW-1133">Transmembrane helix</keyword>
<protein>
    <recommendedName>
        <fullName evidence="5">Glycoprotease family protein</fullName>
    </recommendedName>
</protein>
<dbReference type="GeneID" id="54584190"/>
<accession>A0A6A6ISG4</accession>
<evidence type="ECO:0000313" key="3">
    <source>
        <dbReference type="EMBL" id="KAF2253431.1"/>
    </source>
</evidence>
<name>A0A6A6ISG4_9PLEO</name>
<dbReference type="EMBL" id="ML987191">
    <property type="protein sequence ID" value="KAF2253431.1"/>
    <property type="molecule type" value="Genomic_DNA"/>
</dbReference>
<dbReference type="RefSeq" id="XP_033688435.1">
    <property type="nucleotide sequence ID" value="XM_033830860.1"/>
</dbReference>
<evidence type="ECO:0008006" key="5">
    <source>
        <dbReference type="Google" id="ProtNLM"/>
    </source>
</evidence>
<dbReference type="Proteomes" id="UP000800094">
    <property type="component" value="Unassembled WGS sequence"/>
</dbReference>
<evidence type="ECO:0000256" key="1">
    <source>
        <dbReference type="SAM" id="MobiDB-lite"/>
    </source>
</evidence>
<sequence>MSSQQTDPFGQQPHPAALQRTTANVARPANAANFEPQESGGNDYIPVPFSGQFNESDAQIAARRAMTKRSSRSFAARVSKTRSRKMEIVGKPSKPGITVDTSFARHRGNVPHQVYPQEHDGRSGGSSRKQSWFGLGRSGTKNKGLGITKGTPQPEPDSSFSKDSKTADSDTQSSKTWQEISPWDRPIPIGISVPSDSVTEFSPDPATRQRSESDATLTTPSIIITPAAAMKSVWSPDTESDYNSARASSIYSRAGFYMQSAGPDVPPVPALPAEILKNAEQQSRSRNDTLDSADTAFEEDDDIKHRDRITSTATVFEEDETPLRDGNFHSTLSVDTSTVPTPRRSQGWWNVITTPFMMSRANSVWTQNGRNAERTPDVPMMPAEYSARKDSPSPPSTYIWSATERIEQKENQRQHQQSLPATEANVTSPLSAMSASPVVGTATIGTVLNARQVEDQRRPINVNIELQDRRPNPTVQATNANTPLMVQHVHIPPPPPQPFSVDTSKAKTNTAKQTVPVFAPPPTFARKGSHFSYDNDSRPSTAISSASSPDLKSQKSPRKVGNLMSWLPFGRRHKNTKKQDKKKKKRSLCFWCCGCCIILLVLIAIIVPVVVVVTKKHNDGTNGTIDVAPGEDAPSQWLNLTGYPPIPTGVSTIAQPEAVEEENGCVAPATLWSCALPKEQQNDISPNKPDQPNFKLEIIFENGTVSDPSKTQPARRAANPVSAGAFIRSRFLNARAAPSASPAPPSLDDEKFLGQTTDSNSAPFEGEETPFFITFQDANATTTASRLAKRAGGDDDPTNITMVIPPPMLNPDGTAAPANLLTFPSSQPLRLFNRDKADEHYGFYTYFDRSIFLKDIKSTTGRGGNPADVDGGSTRDAATLRCTFSQTRYLVQIWTRSQTSKPLLGRSAQNASDAALDRPGTLPYPVTITLDRHGGDFAKKNLYCYQMEKDGTIKDEASKRFFQFEDRGFGGNLVNGTQGKSNVTGPIDGGSGGCRCQWQNWLT</sequence>
<feature type="region of interest" description="Disordered" evidence="1">
    <location>
        <begin position="528"/>
        <end position="580"/>
    </location>
</feature>
<proteinExistence type="predicted"/>
<evidence type="ECO:0000313" key="4">
    <source>
        <dbReference type="Proteomes" id="UP000800094"/>
    </source>
</evidence>
<reference evidence="3" key="1">
    <citation type="journal article" date="2020" name="Stud. Mycol.">
        <title>101 Dothideomycetes genomes: a test case for predicting lifestyles and emergence of pathogens.</title>
        <authorList>
            <person name="Haridas S."/>
            <person name="Albert R."/>
            <person name="Binder M."/>
            <person name="Bloem J."/>
            <person name="Labutti K."/>
            <person name="Salamov A."/>
            <person name="Andreopoulos B."/>
            <person name="Baker S."/>
            <person name="Barry K."/>
            <person name="Bills G."/>
            <person name="Bluhm B."/>
            <person name="Cannon C."/>
            <person name="Castanera R."/>
            <person name="Culley D."/>
            <person name="Daum C."/>
            <person name="Ezra D."/>
            <person name="Gonzalez J."/>
            <person name="Henrissat B."/>
            <person name="Kuo A."/>
            <person name="Liang C."/>
            <person name="Lipzen A."/>
            <person name="Lutzoni F."/>
            <person name="Magnuson J."/>
            <person name="Mondo S."/>
            <person name="Nolan M."/>
            <person name="Ohm R."/>
            <person name="Pangilinan J."/>
            <person name="Park H.-J."/>
            <person name="Ramirez L."/>
            <person name="Alfaro M."/>
            <person name="Sun H."/>
            <person name="Tritt A."/>
            <person name="Yoshinaga Y."/>
            <person name="Zwiers L.-H."/>
            <person name="Turgeon B."/>
            <person name="Goodwin S."/>
            <person name="Spatafora J."/>
            <person name="Crous P."/>
            <person name="Grigoriev I."/>
        </authorList>
    </citation>
    <scope>NUCLEOTIDE SEQUENCE</scope>
    <source>
        <strain evidence="3">CBS 122368</strain>
    </source>
</reference>
<feature type="region of interest" description="Disordered" evidence="1">
    <location>
        <begin position="737"/>
        <end position="756"/>
    </location>
</feature>
<keyword evidence="4" id="KW-1185">Reference proteome</keyword>
<feature type="transmembrane region" description="Helical" evidence="2">
    <location>
        <begin position="588"/>
        <end position="613"/>
    </location>
</feature>
<feature type="compositionally biased region" description="Basic residues" evidence="1">
    <location>
        <begin position="570"/>
        <end position="580"/>
    </location>
</feature>
<feature type="compositionally biased region" description="Low complexity" evidence="1">
    <location>
        <begin position="538"/>
        <end position="549"/>
    </location>
</feature>
<dbReference type="AlphaFoldDB" id="A0A6A6ISG4"/>
<feature type="region of interest" description="Disordered" evidence="1">
    <location>
        <begin position="278"/>
        <end position="305"/>
    </location>
</feature>
<keyword evidence="2" id="KW-0472">Membrane</keyword>